<proteinExistence type="predicted"/>
<dbReference type="STRING" id="1121301.SAMN02745912_03750"/>
<dbReference type="RefSeq" id="WP_073153599.1">
    <property type="nucleotide sequence ID" value="NZ_FRAG01000100.1"/>
</dbReference>
<dbReference type="EMBL" id="FRAG01000100">
    <property type="protein sequence ID" value="SHK58738.1"/>
    <property type="molecule type" value="Genomic_DNA"/>
</dbReference>
<dbReference type="Proteomes" id="UP000184465">
    <property type="component" value="Unassembled WGS sequence"/>
</dbReference>
<sequence>MYNIIDNVRININNKILKFDYDIKKIIEFEKVYIIQLWNTKSNDIAQQPTSNVYCVDKQGKILWNIKSIFENYNKYRDEFIFTSCERQDEDKLRIRTACGIVTIIDPVSGKILKKSWSK</sequence>
<dbReference type="OrthoDB" id="7067862at2"/>
<keyword evidence="2" id="KW-1185">Reference proteome</keyword>
<evidence type="ECO:0000313" key="2">
    <source>
        <dbReference type="Proteomes" id="UP000184465"/>
    </source>
</evidence>
<name>A0A1M6TPK4_PARC5</name>
<reference evidence="1 2" key="1">
    <citation type="submission" date="2016-11" db="EMBL/GenBank/DDBJ databases">
        <authorList>
            <person name="Jaros S."/>
            <person name="Januszkiewicz K."/>
            <person name="Wedrychowicz H."/>
        </authorList>
    </citation>
    <scope>NUCLEOTIDE SEQUENCE [LARGE SCALE GENOMIC DNA]</scope>
    <source>
        <strain evidence="1 2">DSM 15212</strain>
    </source>
</reference>
<dbReference type="InterPro" id="IPR058263">
    <property type="entry name" value="DUF7957"/>
</dbReference>
<dbReference type="Pfam" id="PF25857">
    <property type="entry name" value="DUF7957"/>
    <property type="match status" value="1"/>
</dbReference>
<dbReference type="AlphaFoldDB" id="A0A1M6TPK4"/>
<organism evidence="1 2">
    <name type="scientific">Paramaledivibacter caminithermalis (strain DSM 15212 / CIP 107654 / DViRD3)</name>
    <name type="common">Clostridium caminithermale</name>
    <dbReference type="NCBI Taxonomy" id="1121301"/>
    <lineage>
        <taxon>Bacteria</taxon>
        <taxon>Bacillati</taxon>
        <taxon>Bacillota</taxon>
        <taxon>Clostridia</taxon>
        <taxon>Peptostreptococcales</taxon>
        <taxon>Caminicellaceae</taxon>
        <taxon>Paramaledivibacter</taxon>
    </lineage>
</organism>
<evidence type="ECO:0000313" key="1">
    <source>
        <dbReference type="EMBL" id="SHK58738.1"/>
    </source>
</evidence>
<accession>A0A1M6TPK4</accession>
<gene>
    <name evidence="1" type="ORF">SAMN02745912_03750</name>
</gene>
<protein>
    <submittedName>
        <fullName evidence="1">Uncharacterized protein</fullName>
    </submittedName>
</protein>